<keyword evidence="1" id="KW-1015">Disulfide bond</keyword>
<sequence length="243" mass="27389">MYVIVYRMCIFHTNVHCFSSSHSGAALIITGPSTHRAVLGSDTQIPCKFTADKLPVDPKFFAVIWYYAKKNILSYDNTVMTNDPRYSINKHQALNGIADLIISNISISDGGVYTCSVIDSPVRREQDVTVSIQAIPNITITNKVITKNESVLCSVISGFYPVDIDIKWLRDGKILDKVFVEKPQRDPDGTYSVRSSVTITPTEEDRERIFSCRVQHESLTAPLQEDFQLVYGGKDTSYFKKYK</sequence>
<dbReference type="PROSITE" id="PS50835">
    <property type="entry name" value="IG_LIKE"/>
    <property type="match status" value="2"/>
</dbReference>
<accession>A0A2G9R4S4</accession>
<proteinExistence type="predicted"/>
<dbReference type="InterPro" id="IPR003599">
    <property type="entry name" value="Ig_sub"/>
</dbReference>
<feature type="domain" description="Ig-like" evidence="3">
    <location>
        <begin position="40"/>
        <end position="131"/>
    </location>
</feature>
<dbReference type="InterPro" id="IPR013783">
    <property type="entry name" value="Ig-like_fold"/>
</dbReference>
<dbReference type="AlphaFoldDB" id="A0A2G9R4S4"/>
<dbReference type="InterPro" id="IPR036179">
    <property type="entry name" value="Ig-like_dom_sf"/>
</dbReference>
<dbReference type="Proteomes" id="UP000228934">
    <property type="component" value="Unassembled WGS sequence"/>
</dbReference>
<dbReference type="PANTHER" id="PTHR19971">
    <property type="entry name" value="SIGNAL-REGULATORY PROTEIN BETA"/>
    <property type="match status" value="1"/>
</dbReference>
<name>A0A2G9R4S4_AQUCT</name>
<dbReference type="FunFam" id="2.60.40.10:FF:001726">
    <property type="entry name" value="Signal-regulatory protein beta 3"/>
    <property type="match status" value="1"/>
</dbReference>
<keyword evidence="5" id="KW-1185">Reference proteome</keyword>
<dbReference type="InterPro" id="IPR003597">
    <property type="entry name" value="Ig_C1-set"/>
</dbReference>
<keyword evidence="2" id="KW-0325">Glycoprotein</keyword>
<feature type="domain" description="Ig-like" evidence="3">
    <location>
        <begin position="136"/>
        <end position="228"/>
    </location>
</feature>
<evidence type="ECO:0000313" key="4">
    <source>
        <dbReference type="EMBL" id="PIO22888.1"/>
    </source>
</evidence>
<dbReference type="InterPro" id="IPR003006">
    <property type="entry name" value="Ig/MHC_CS"/>
</dbReference>
<organism evidence="4 5">
    <name type="scientific">Aquarana catesbeiana</name>
    <name type="common">American bullfrog</name>
    <name type="synonym">Rana catesbeiana</name>
    <dbReference type="NCBI Taxonomy" id="8400"/>
    <lineage>
        <taxon>Eukaryota</taxon>
        <taxon>Metazoa</taxon>
        <taxon>Chordata</taxon>
        <taxon>Craniata</taxon>
        <taxon>Vertebrata</taxon>
        <taxon>Euteleostomi</taxon>
        <taxon>Amphibia</taxon>
        <taxon>Batrachia</taxon>
        <taxon>Anura</taxon>
        <taxon>Neobatrachia</taxon>
        <taxon>Ranoidea</taxon>
        <taxon>Ranidae</taxon>
        <taxon>Aquarana</taxon>
    </lineage>
</organism>
<gene>
    <name evidence="4" type="ORF">AB205_0081610</name>
</gene>
<dbReference type="Gene3D" id="2.60.40.10">
    <property type="entry name" value="Immunoglobulins"/>
    <property type="match status" value="2"/>
</dbReference>
<dbReference type="InterPro" id="IPR007110">
    <property type="entry name" value="Ig-like_dom"/>
</dbReference>
<reference evidence="5" key="1">
    <citation type="journal article" date="2017" name="Nat. Commun.">
        <title>The North American bullfrog draft genome provides insight into hormonal regulation of long noncoding RNA.</title>
        <authorList>
            <person name="Hammond S.A."/>
            <person name="Warren R.L."/>
            <person name="Vandervalk B.P."/>
            <person name="Kucuk E."/>
            <person name="Khan H."/>
            <person name="Gibb E.A."/>
            <person name="Pandoh P."/>
            <person name="Kirk H."/>
            <person name="Zhao Y."/>
            <person name="Jones M."/>
            <person name="Mungall A.J."/>
            <person name="Coope R."/>
            <person name="Pleasance S."/>
            <person name="Moore R.A."/>
            <person name="Holt R.A."/>
            <person name="Round J.M."/>
            <person name="Ohora S."/>
            <person name="Walle B.V."/>
            <person name="Veldhoen N."/>
            <person name="Helbing C.C."/>
            <person name="Birol I."/>
        </authorList>
    </citation>
    <scope>NUCLEOTIDE SEQUENCE [LARGE SCALE GENOMIC DNA]</scope>
</reference>
<dbReference type="OrthoDB" id="10043043at2759"/>
<dbReference type="Pfam" id="PF07686">
    <property type="entry name" value="V-set"/>
    <property type="match status" value="1"/>
</dbReference>
<evidence type="ECO:0000256" key="1">
    <source>
        <dbReference type="ARBA" id="ARBA00023157"/>
    </source>
</evidence>
<evidence type="ECO:0000313" key="5">
    <source>
        <dbReference type="Proteomes" id="UP000228934"/>
    </source>
</evidence>
<evidence type="ECO:0000256" key="2">
    <source>
        <dbReference type="ARBA" id="ARBA00023180"/>
    </source>
</evidence>
<dbReference type="EMBL" id="KV984062">
    <property type="protein sequence ID" value="PIO22888.1"/>
    <property type="molecule type" value="Genomic_DNA"/>
</dbReference>
<evidence type="ECO:0000259" key="3">
    <source>
        <dbReference type="PROSITE" id="PS50835"/>
    </source>
</evidence>
<dbReference type="InterPro" id="IPR051755">
    <property type="entry name" value="Ig-like_CS_Receptor"/>
</dbReference>
<dbReference type="Pfam" id="PF07654">
    <property type="entry name" value="C1-set"/>
    <property type="match status" value="1"/>
</dbReference>
<dbReference type="SUPFAM" id="SSF48726">
    <property type="entry name" value="Immunoglobulin"/>
    <property type="match status" value="2"/>
</dbReference>
<dbReference type="SMART" id="SM00407">
    <property type="entry name" value="IGc1"/>
    <property type="match status" value="1"/>
</dbReference>
<dbReference type="InterPro" id="IPR013106">
    <property type="entry name" value="Ig_V-set"/>
</dbReference>
<dbReference type="SMART" id="SM00409">
    <property type="entry name" value="IG"/>
    <property type="match status" value="1"/>
</dbReference>
<protein>
    <recommendedName>
        <fullName evidence="3">Ig-like domain-containing protein</fullName>
    </recommendedName>
</protein>
<dbReference type="PROSITE" id="PS00290">
    <property type="entry name" value="IG_MHC"/>
    <property type="match status" value="1"/>
</dbReference>